<proteinExistence type="predicted"/>
<name>A0ABN7BC24_9HEMI</name>
<keyword evidence="1" id="KW-0732">Signal</keyword>
<feature type="chain" id="PRO_5046845102" evidence="1">
    <location>
        <begin position="24"/>
        <end position="252"/>
    </location>
</feature>
<keyword evidence="3" id="KW-1185">Reference proteome</keyword>
<dbReference type="SMART" id="SM00700">
    <property type="entry name" value="JHBP"/>
    <property type="match status" value="1"/>
</dbReference>
<dbReference type="PANTHER" id="PTHR11008">
    <property type="entry name" value="PROTEIN TAKEOUT-LIKE PROTEIN"/>
    <property type="match status" value="1"/>
</dbReference>
<dbReference type="InterPro" id="IPR038606">
    <property type="entry name" value="To_sf"/>
</dbReference>
<dbReference type="Proteomes" id="UP001307889">
    <property type="component" value="Chromosome 13"/>
</dbReference>
<evidence type="ECO:0000313" key="2">
    <source>
        <dbReference type="EMBL" id="BET01924.1"/>
    </source>
</evidence>
<dbReference type="EMBL" id="AP028921">
    <property type="protein sequence ID" value="BET01924.1"/>
    <property type="molecule type" value="Genomic_DNA"/>
</dbReference>
<dbReference type="Gene3D" id="3.15.10.30">
    <property type="entry name" value="Haemolymph juvenile hormone binding protein"/>
    <property type="match status" value="1"/>
</dbReference>
<sequence>MAALKSAAFLVLAILATANVVFGKLPSYIKACKVDENLESCVLSQQASVIARIRDGDPANKIESLNPFVVSSLKILDNGASRNVAMNVTFKNLKLWGLPDGRITSFRLDPKEKTIAWTLEDMKLVKIVSDYSVTGKILFLPLQGTGQAELSMRGLKVFFWLRYDELKRGGKKIMVIKRFETTHVLEKLSIRMDNLFNGDNVLEENINVVMNDNWEELNRQLGPPLVRAIGLACKPMIDRIVAGGGLEEMFIF</sequence>
<dbReference type="InterPro" id="IPR010562">
    <property type="entry name" value="Haemolymph_juvenile_hormone-bd"/>
</dbReference>
<accession>A0ABN7BC24</accession>
<organism evidence="2 3">
    <name type="scientific">Nesidiocoris tenuis</name>
    <dbReference type="NCBI Taxonomy" id="355587"/>
    <lineage>
        <taxon>Eukaryota</taxon>
        <taxon>Metazoa</taxon>
        <taxon>Ecdysozoa</taxon>
        <taxon>Arthropoda</taxon>
        <taxon>Hexapoda</taxon>
        <taxon>Insecta</taxon>
        <taxon>Pterygota</taxon>
        <taxon>Neoptera</taxon>
        <taxon>Paraneoptera</taxon>
        <taxon>Hemiptera</taxon>
        <taxon>Heteroptera</taxon>
        <taxon>Panheteroptera</taxon>
        <taxon>Cimicomorpha</taxon>
        <taxon>Miridae</taxon>
        <taxon>Dicyphina</taxon>
        <taxon>Nesidiocoris</taxon>
    </lineage>
</organism>
<dbReference type="Pfam" id="PF06585">
    <property type="entry name" value="JHBP"/>
    <property type="match status" value="1"/>
</dbReference>
<evidence type="ECO:0000256" key="1">
    <source>
        <dbReference type="SAM" id="SignalP"/>
    </source>
</evidence>
<dbReference type="PANTHER" id="PTHR11008:SF32">
    <property type="entry name" value="CIRCADIAN CLOCK-CONTROLLED PROTEIN DAYWAKE-RELATED"/>
    <property type="match status" value="1"/>
</dbReference>
<gene>
    <name evidence="2" type="ORF">NTJ_14742</name>
</gene>
<reference evidence="2 3" key="1">
    <citation type="submission" date="2023-09" db="EMBL/GenBank/DDBJ databases">
        <title>Nesidiocoris tenuis whole genome shotgun sequence.</title>
        <authorList>
            <person name="Shibata T."/>
            <person name="Shimoda M."/>
            <person name="Kobayashi T."/>
            <person name="Uehara T."/>
        </authorList>
    </citation>
    <scope>NUCLEOTIDE SEQUENCE [LARGE SCALE GENOMIC DNA]</scope>
    <source>
        <strain evidence="2 3">Japan</strain>
    </source>
</reference>
<evidence type="ECO:0000313" key="3">
    <source>
        <dbReference type="Proteomes" id="UP001307889"/>
    </source>
</evidence>
<feature type="signal peptide" evidence="1">
    <location>
        <begin position="1"/>
        <end position="23"/>
    </location>
</feature>
<protein>
    <submittedName>
        <fullName evidence="2">Uncharacterized protein</fullName>
    </submittedName>
</protein>